<feature type="transmembrane region" description="Helical" evidence="1">
    <location>
        <begin position="101"/>
        <end position="121"/>
    </location>
</feature>
<protein>
    <submittedName>
        <fullName evidence="2">Uncharacterized protein</fullName>
    </submittedName>
</protein>
<evidence type="ECO:0000256" key="1">
    <source>
        <dbReference type="SAM" id="Phobius"/>
    </source>
</evidence>
<keyword evidence="3" id="KW-1185">Reference proteome</keyword>
<reference evidence="3" key="1">
    <citation type="journal article" date="2018" name="Gigascience">
        <title>Genome assembly of the Pink Ipe (Handroanthus impetiginosus, Bignoniaceae), a highly valued, ecologically keystone Neotropical timber forest tree.</title>
        <authorList>
            <person name="Silva-Junior O.B."/>
            <person name="Grattapaglia D."/>
            <person name="Novaes E."/>
            <person name="Collevatti R.G."/>
        </authorList>
    </citation>
    <scope>NUCLEOTIDE SEQUENCE [LARGE SCALE GENOMIC DNA]</scope>
    <source>
        <strain evidence="3">cv. UFG-1</strain>
    </source>
</reference>
<keyword evidence="1" id="KW-0472">Membrane</keyword>
<sequence>MYIKYLKIIYNLILALKKFDQFTDSLLPMTHGIHHAPPGRQLEVKVGKCRNLTDCLCPQRCTPGQFYCRSGQQDILVGDCIGDAGCLCPRRIKDKFCTLEIAFVLTVDIIISTPIFNIHIYRKKEKQKLS</sequence>
<name>A0A2G9GVI1_9LAMI</name>
<dbReference type="EMBL" id="NKXS01003565">
    <property type="protein sequence ID" value="PIN09284.1"/>
    <property type="molecule type" value="Genomic_DNA"/>
</dbReference>
<evidence type="ECO:0000313" key="2">
    <source>
        <dbReference type="EMBL" id="PIN09284.1"/>
    </source>
</evidence>
<accession>A0A2G9GVI1</accession>
<proteinExistence type="predicted"/>
<keyword evidence="1" id="KW-0812">Transmembrane</keyword>
<dbReference type="AlphaFoldDB" id="A0A2G9GVI1"/>
<organism evidence="2 3">
    <name type="scientific">Handroanthus impetiginosus</name>
    <dbReference type="NCBI Taxonomy" id="429701"/>
    <lineage>
        <taxon>Eukaryota</taxon>
        <taxon>Viridiplantae</taxon>
        <taxon>Streptophyta</taxon>
        <taxon>Embryophyta</taxon>
        <taxon>Tracheophyta</taxon>
        <taxon>Spermatophyta</taxon>
        <taxon>Magnoliopsida</taxon>
        <taxon>eudicotyledons</taxon>
        <taxon>Gunneridae</taxon>
        <taxon>Pentapetalae</taxon>
        <taxon>asterids</taxon>
        <taxon>lamiids</taxon>
        <taxon>Lamiales</taxon>
        <taxon>Bignoniaceae</taxon>
        <taxon>Crescentiina</taxon>
        <taxon>Tabebuia alliance</taxon>
        <taxon>Handroanthus</taxon>
    </lineage>
</organism>
<keyword evidence="1" id="KW-1133">Transmembrane helix</keyword>
<dbReference type="Proteomes" id="UP000231279">
    <property type="component" value="Unassembled WGS sequence"/>
</dbReference>
<gene>
    <name evidence="2" type="ORF">CDL12_18133</name>
</gene>
<comment type="caution">
    <text evidence="2">The sequence shown here is derived from an EMBL/GenBank/DDBJ whole genome shotgun (WGS) entry which is preliminary data.</text>
</comment>
<evidence type="ECO:0000313" key="3">
    <source>
        <dbReference type="Proteomes" id="UP000231279"/>
    </source>
</evidence>